<evidence type="ECO:0000313" key="3">
    <source>
        <dbReference type="Proteomes" id="UP000033428"/>
    </source>
</evidence>
<evidence type="ECO:0000259" key="1">
    <source>
        <dbReference type="Pfam" id="PF21778"/>
    </source>
</evidence>
<feature type="domain" description="DUF6873" evidence="1">
    <location>
        <begin position="14"/>
        <end position="235"/>
    </location>
</feature>
<dbReference type="Pfam" id="PF21778">
    <property type="entry name" value="DUF6873"/>
    <property type="match status" value="1"/>
</dbReference>
<comment type="caution">
    <text evidence="2">The sequence shown here is derived from an EMBL/GenBank/DDBJ whole genome shotgun (WGS) entry which is preliminary data.</text>
</comment>
<gene>
    <name evidence="2" type="ORF">OMAG_000991</name>
</gene>
<evidence type="ECO:0000313" key="2">
    <source>
        <dbReference type="EMBL" id="KJJ85143.1"/>
    </source>
</evidence>
<proteinExistence type="predicted"/>
<sequence length="237" mass="26053">MLILSSAKLPLSYQEELLKKFIGAEIFLFDMRVKSAVYDSILSHPDIYFFEIQPKVFVHAPNVPLDIIKIMENRGAVFLKGKSIPLGLYPATCAYNGIRIGKKILHNLKITDSVIISESKKLGLELRHVPQGYTRCSVVKVNDNALITADKGIAEAAIQAGIDVLTIVPGFVTLYGEKYGFLGGASGNTREGDVIFLGDIKAHPDFENIAEFFTKHGVNWINLNSGILYDAGTLIVL</sequence>
<reference evidence="2 3" key="1">
    <citation type="submission" date="2015-02" db="EMBL/GenBank/DDBJ databases">
        <title>Single-cell genomics of uncultivated deep-branching MTB reveals a conserved set of magnetosome genes.</title>
        <authorList>
            <person name="Kolinko S."/>
            <person name="Richter M."/>
            <person name="Glockner F.O."/>
            <person name="Brachmann A."/>
            <person name="Schuler D."/>
        </authorList>
    </citation>
    <scope>NUCLEOTIDE SEQUENCE [LARGE SCALE GENOMIC DNA]</scope>
    <source>
        <strain evidence="2">SKK-01</strain>
    </source>
</reference>
<protein>
    <recommendedName>
        <fullName evidence="1">DUF6873 domain-containing protein</fullName>
    </recommendedName>
</protein>
<accession>A0A0F0CP72</accession>
<keyword evidence="3" id="KW-1185">Reference proteome</keyword>
<organism evidence="2 3">
    <name type="scientific">Candidatus Omnitrophus magneticus</name>
    <dbReference type="NCBI Taxonomy" id="1609969"/>
    <lineage>
        <taxon>Bacteria</taxon>
        <taxon>Pseudomonadati</taxon>
        <taxon>Candidatus Omnitrophota</taxon>
        <taxon>Candidatus Omnitrophus</taxon>
    </lineage>
</organism>
<dbReference type="Proteomes" id="UP000033428">
    <property type="component" value="Unassembled WGS sequence"/>
</dbReference>
<dbReference type="InterPro" id="IPR049238">
    <property type="entry name" value="DUF6873"/>
</dbReference>
<dbReference type="AlphaFoldDB" id="A0A0F0CP72"/>
<name>A0A0F0CP72_9BACT</name>
<dbReference type="EMBL" id="JYNY01000215">
    <property type="protein sequence ID" value="KJJ85143.1"/>
    <property type="molecule type" value="Genomic_DNA"/>
</dbReference>